<accession>A0A854QG25</accession>
<feature type="compositionally biased region" description="Basic and acidic residues" evidence="1">
    <location>
        <begin position="1"/>
        <end position="16"/>
    </location>
</feature>
<reference evidence="2 3" key="1">
    <citation type="submission" date="2017-06" db="EMBL/GenBank/DDBJ databases">
        <title>Global population genomics of the pathogenic fungus Cryptococcus neoformans var. grubii.</title>
        <authorList>
            <person name="Cuomo C."/>
            <person name="Litvintseva A."/>
            <person name="Chen Y."/>
            <person name="Young S."/>
            <person name="Zeng Q."/>
            <person name="Chapman S."/>
            <person name="Gujja S."/>
            <person name="Saif S."/>
            <person name="Birren B."/>
        </authorList>
    </citation>
    <scope>NUCLEOTIDE SEQUENCE [LARGE SCALE GENOMIC DNA]</scope>
    <source>
        <strain evidence="2 3">Tu259-1</strain>
    </source>
</reference>
<feature type="compositionally biased region" description="Basic and acidic residues" evidence="1">
    <location>
        <begin position="109"/>
        <end position="118"/>
    </location>
</feature>
<feature type="compositionally biased region" description="Basic and acidic residues" evidence="1">
    <location>
        <begin position="127"/>
        <end position="136"/>
    </location>
</feature>
<dbReference type="AlphaFoldDB" id="A0A854QG25"/>
<organism evidence="2 3">
    <name type="scientific">Cryptococcus neoformans Tu259-1</name>
    <dbReference type="NCBI Taxonomy" id="1230072"/>
    <lineage>
        <taxon>Eukaryota</taxon>
        <taxon>Fungi</taxon>
        <taxon>Dikarya</taxon>
        <taxon>Basidiomycota</taxon>
        <taxon>Agaricomycotina</taxon>
        <taxon>Tremellomycetes</taxon>
        <taxon>Tremellales</taxon>
        <taxon>Cryptococcaceae</taxon>
        <taxon>Cryptococcus</taxon>
        <taxon>Cryptococcus neoformans species complex</taxon>
    </lineage>
</organism>
<feature type="region of interest" description="Disordered" evidence="1">
    <location>
        <begin position="108"/>
        <end position="136"/>
    </location>
</feature>
<proteinExistence type="predicted"/>
<comment type="caution">
    <text evidence="2">The sequence shown here is derived from an EMBL/GenBank/DDBJ whole genome shotgun (WGS) entry which is preliminary data.</text>
</comment>
<dbReference type="EMBL" id="AMKT01000049">
    <property type="protein sequence ID" value="OXG20058.1"/>
    <property type="molecule type" value="Genomic_DNA"/>
</dbReference>
<feature type="region of interest" description="Disordered" evidence="1">
    <location>
        <begin position="1"/>
        <end position="65"/>
    </location>
</feature>
<protein>
    <submittedName>
        <fullName evidence="2">Nuclear protein</fullName>
    </submittedName>
</protein>
<dbReference type="Proteomes" id="UP000199727">
    <property type="component" value="Unassembled WGS sequence"/>
</dbReference>
<evidence type="ECO:0000256" key="1">
    <source>
        <dbReference type="SAM" id="MobiDB-lite"/>
    </source>
</evidence>
<evidence type="ECO:0000313" key="3">
    <source>
        <dbReference type="Proteomes" id="UP000199727"/>
    </source>
</evidence>
<sequence length="161" mass="17958">MQSTVDNRRPDHHIFRGESPTVSYPSRAKANAAPQPNSQINGPEPPEIAVVSRAEKPVDESGSELPFASSLISNSISQPAFEARRQTGYDDTVFTLPDGLISYWPLDADQQRKQRETYSGRSSPGTGRERFLGHPERVCDRETTISNGQERFLLGYPQRGR</sequence>
<gene>
    <name evidence="2" type="ORF">C361_04120</name>
</gene>
<evidence type="ECO:0000313" key="2">
    <source>
        <dbReference type="EMBL" id="OXG20058.1"/>
    </source>
</evidence>
<name>A0A854QG25_CRYNE</name>